<feature type="compositionally biased region" description="Basic and acidic residues" evidence="1">
    <location>
        <begin position="40"/>
        <end position="69"/>
    </location>
</feature>
<name>A0AAV5DRS2_ELECO</name>
<reference evidence="2" key="1">
    <citation type="journal article" date="2018" name="DNA Res.">
        <title>Multiple hybrid de novo genome assembly of finger millet, an orphan allotetraploid crop.</title>
        <authorList>
            <person name="Hatakeyama M."/>
            <person name="Aluri S."/>
            <person name="Balachadran M.T."/>
            <person name="Sivarajan S.R."/>
            <person name="Patrignani A."/>
            <person name="Gruter S."/>
            <person name="Poveda L."/>
            <person name="Shimizu-Inatsugi R."/>
            <person name="Baeten J."/>
            <person name="Francoijs K.J."/>
            <person name="Nataraja K.N."/>
            <person name="Reddy Y.A.N."/>
            <person name="Phadnis S."/>
            <person name="Ravikumar R.L."/>
            <person name="Schlapbach R."/>
            <person name="Sreeman S.M."/>
            <person name="Shimizu K.K."/>
        </authorList>
    </citation>
    <scope>NUCLEOTIDE SEQUENCE</scope>
</reference>
<evidence type="ECO:0000313" key="3">
    <source>
        <dbReference type="Proteomes" id="UP001054889"/>
    </source>
</evidence>
<proteinExistence type="predicted"/>
<protein>
    <submittedName>
        <fullName evidence="2">Uncharacterized protein</fullName>
    </submittedName>
</protein>
<evidence type="ECO:0000256" key="1">
    <source>
        <dbReference type="SAM" id="MobiDB-lite"/>
    </source>
</evidence>
<feature type="region of interest" description="Disordered" evidence="1">
    <location>
        <begin position="30"/>
        <end position="81"/>
    </location>
</feature>
<gene>
    <name evidence="2" type="primary">ga31546</name>
    <name evidence="2" type="ORF">PR202_ga31546</name>
</gene>
<organism evidence="2 3">
    <name type="scientific">Eleusine coracana subsp. coracana</name>
    <dbReference type="NCBI Taxonomy" id="191504"/>
    <lineage>
        <taxon>Eukaryota</taxon>
        <taxon>Viridiplantae</taxon>
        <taxon>Streptophyta</taxon>
        <taxon>Embryophyta</taxon>
        <taxon>Tracheophyta</taxon>
        <taxon>Spermatophyta</taxon>
        <taxon>Magnoliopsida</taxon>
        <taxon>Liliopsida</taxon>
        <taxon>Poales</taxon>
        <taxon>Poaceae</taxon>
        <taxon>PACMAD clade</taxon>
        <taxon>Chloridoideae</taxon>
        <taxon>Cynodonteae</taxon>
        <taxon>Eleusininae</taxon>
        <taxon>Eleusine</taxon>
    </lineage>
</organism>
<evidence type="ECO:0000313" key="2">
    <source>
        <dbReference type="EMBL" id="GJN13202.1"/>
    </source>
</evidence>
<sequence length="81" mass="9060">MGHIAEGLSSLWQWHQAVSDQYHKGGGVEGFGPIGADLQGRSRHDSKPRPRFHAELHRRKWQLDDRREGVQASAGALAHAR</sequence>
<dbReference type="EMBL" id="BQKI01000041">
    <property type="protein sequence ID" value="GJN13202.1"/>
    <property type="molecule type" value="Genomic_DNA"/>
</dbReference>
<comment type="caution">
    <text evidence="2">The sequence shown here is derived from an EMBL/GenBank/DDBJ whole genome shotgun (WGS) entry which is preliminary data.</text>
</comment>
<accession>A0AAV5DRS2</accession>
<dbReference type="AlphaFoldDB" id="A0AAV5DRS2"/>
<reference evidence="2" key="2">
    <citation type="submission" date="2021-12" db="EMBL/GenBank/DDBJ databases">
        <title>Resequencing data analysis of finger millet.</title>
        <authorList>
            <person name="Hatakeyama M."/>
            <person name="Aluri S."/>
            <person name="Balachadran M.T."/>
            <person name="Sivarajan S.R."/>
            <person name="Poveda L."/>
            <person name="Shimizu-Inatsugi R."/>
            <person name="Schlapbach R."/>
            <person name="Sreeman S.M."/>
            <person name="Shimizu K.K."/>
        </authorList>
    </citation>
    <scope>NUCLEOTIDE SEQUENCE</scope>
</reference>
<keyword evidence="3" id="KW-1185">Reference proteome</keyword>
<dbReference type="Proteomes" id="UP001054889">
    <property type="component" value="Unassembled WGS sequence"/>
</dbReference>